<dbReference type="EMBL" id="BARS01003569">
    <property type="protein sequence ID" value="GAF84303.1"/>
    <property type="molecule type" value="Genomic_DNA"/>
</dbReference>
<protein>
    <submittedName>
        <fullName evidence="1">Uncharacterized protein</fullName>
    </submittedName>
</protein>
<organism evidence="1">
    <name type="scientific">marine sediment metagenome</name>
    <dbReference type="NCBI Taxonomy" id="412755"/>
    <lineage>
        <taxon>unclassified sequences</taxon>
        <taxon>metagenomes</taxon>
        <taxon>ecological metagenomes</taxon>
    </lineage>
</organism>
<gene>
    <name evidence="1" type="ORF">S01H1_06922</name>
</gene>
<sequence length="63" mass="6908">MNASITVTTDTTSGLMSIRFALAMIHTLHHAYSELPIRVKMEKKGKNGVNLVDNLSGSQDYVT</sequence>
<evidence type="ECO:0000313" key="1">
    <source>
        <dbReference type="EMBL" id="GAF84303.1"/>
    </source>
</evidence>
<comment type="caution">
    <text evidence="1">The sequence shown here is derived from an EMBL/GenBank/DDBJ whole genome shotgun (WGS) entry which is preliminary data.</text>
</comment>
<feature type="non-terminal residue" evidence="1">
    <location>
        <position position="63"/>
    </location>
</feature>
<accession>X0ST05</accession>
<dbReference type="AlphaFoldDB" id="X0ST05"/>
<proteinExistence type="predicted"/>
<reference evidence="1" key="1">
    <citation type="journal article" date="2014" name="Front. Microbiol.">
        <title>High frequency of phylogenetically diverse reductive dehalogenase-homologous genes in deep subseafloor sedimentary metagenomes.</title>
        <authorList>
            <person name="Kawai M."/>
            <person name="Futagami T."/>
            <person name="Toyoda A."/>
            <person name="Takaki Y."/>
            <person name="Nishi S."/>
            <person name="Hori S."/>
            <person name="Arai W."/>
            <person name="Tsubouchi T."/>
            <person name="Morono Y."/>
            <person name="Uchiyama I."/>
            <person name="Ito T."/>
            <person name="Fujiyama A."/>
            <person name="Inagaki F."/>
            <person name="Takami H."/>
        </authorList>
    </citation>
    <scope>NUCLEOTIDE SEQUENCE</scope>
    <source>
        <strain evidence="1">Expedition CK06-06</strain>
    </source>
</reference>
<name>X0ST05_9ZZZZ</name>